<comment type="similarity">
    <text evidence="2">Belongs to the hemocyanin family.</text>
</comment>
<dbReference type="InterPro" id="IPR036697">
    <property type="entry name" value="Hemocyanin_N_sf"/>
</dbReference>
<dbReference type="PROSITE" id="PS00209">
    <property type="entry name" value="HEMOCYANIN_1"/>
    <property type="match status" value="1"/>
</dbReference>
<dbReference type="OrthoDB" id="6371642at2759"/>
<keyword evidence="6" id="KW-1185">Reference proteome</keyword>
<protein>
    <submittedName>
        <fullName evidence="5">Arylphorin subunit alpha</fullName>
    </submittedName>
</protein>
<dbReference type="PRINTS" id="PR00187">
    <property type="entry name" value="HAEMOCYANIN"/>
</dbReference>
<reference evidence="5 6" key="1">
    <citation type="journal article" date="2019" name="Commun. Biol.">
        <title>The bagworm genome reveals a unique fibroin gene that provides high tensile strength.</title>
        <authorList>
            <person name="Kono N."/>
            <person name="Nakamura H."/>
            <person name="Ohtoshi R."/>
            <person name="Tomita M."/>
            <person name="Numata K."/>
            <person name="Arakawa K."/>
        </authorList>
    </citation>
    <scope>NUCLEOTIDE SEQUENCE [LARGE SCALE GENOMIC DNA]</scope>
</reference>
<dbReference type="Gene3D" id="1.10.1280.10">
    <property type="entry name" value="Di-copper center containing domain from catechol oxidase"/>
    <property type="match status" value="1"/>
</dbReference>
<dbReference type="STRING" id="151549.A0A4C1V028"/>
<evidence type="ECO:0000313" key="5">
    <source>
        <dbReference type="EMBL" id="GBP31839.1"/>
    </source>
</evidence>
<sequence>MSLRQLKLYDPKTPNRSDFSFGHEKPPQRLRDSRSPRMRLSCSSRSCGWSRAVCRSHDDETKPGLCRSPKKVFSLLRHIQQIDRDSEYYKIGYSTTLKLTLETTPTSKPFTRLLLGHANVNEGLFVYSFSIAIIHRQDTSGLVLPAPYEIYPYFFVNSEVIQKLYVVKMKEGKLDPKLAPFYGIHVDGNVYTVYANYSGYDTWYNSEHKLSYFTEDIGLNTYYYYFHKSLPFWMKGDEFGWLKQRRGEILLLPPTTRSPGTTLVSYLGGKPFTQRNDYYYLERPEYTEALQIIQNYESQFLEYVHEGQFKGQSETSSCLYDYFDFDATNAVYYKPEDLKQVPYAFRPALLNHKASDVKISVKSDGN</sequence>
<dbReference type="InterPro" id="IPR008922">
    <property type="entry name" value="Di-copper_centre_dom_sf"/>
</dbReference>
<comment type="caution">
    <text evidence="5">The sequence shown here is derived from an EMBL/GenBank/DDBJ whole genome shotgun (WGS) entry which is preliminary data.</text>
</comment>
<evidence type="ECO:0000256" key="2">
    <source>
        <dbReference type="ARBA" id="ARBA00038082"/>
    </source>
</evidence>
<keyword evidence="1" id="KW-0758">Storage protein</keyword>
<dbReference type="InterPro" id="IPR000896">
    <property type="entry name" value="Hemocyanin/hexamerin_mid_dom"/>
</dbReference>
<evidence type="ECO:0000256" key="1">
    <source>
        <dbReference type="ARBA" id="ARBA00022761"/>
    </source>
</evidence>
<dbReference type="SUPFAM" id="SSF48050">
    <property type="entry name" value="Hemocyanin, N-terminal domain"/>
    <property type="match status" value="1"/>
</dbReference>
<dbReference type="PANTHER" id="PTHR11511:SF5">
    <property type="entry name" value="FAT-BODY PROTEIN 1-RELATED"/>
    <property type="match status" value="1"/>
</dbReference>
<gene>
    <name evidence="5" type="ORF">EVAR_16613_1</name>
</gene>
<dbReference type="Proteomes" id="UP000299102">
    <property type="component" value="Unassembled WGS sequence"/>
</dbReference>
<feature type="region of interest" description="Disordered" evidence="3">
    <location>
        <begin position="1"/>
        <end position="36"/>
    </location>
</feature>
<feature type="domain" description="Hemocyanin middle" evidence="4">
    <location>
        <begin position="146"/>
        <end position="250"/>
    </location>
</feature>
<dbReference type="SUPFAM" id="SSF48056">
    <property type="entry name" value="Di-copper centre-containing domain"/>
    <property type="match status" value="1"/>
</dbReference>
<dbReference type="Gene3D" id="1.20.1370.10">
    <property type="entry name" value="Hemocyanin, N-terminal domain"/>
    <property type="match status" value="1"/>
</dbReference>
<proteinExistence type="inferred from homology"/>
<dbReference type="GO" id="GO:0005576">
    <property type="term" value="C:extracellular region"/>
    <property type="evidence" value="ECO:0007669"/>
    <property type="project" value="UniProtKB-ARBA"/>
</dbReference>
<evidence type="ECO:0000259" key="4">
    <source>
        <dbReference type="Pfam" id="PF00372"/>
    </source>
</evidence>
<evidence type="ECO:0000313" key="6">
    <source>
        <dbReference type="Proteomes" id="UP000299102"/>
    </source>
</evidence>
<dbReference type="GO" id="GO:0045735">
    <property type="term" value="F:nutrient reservoir activity"/>
    <property type="evidence" value="ECO:0007669"/>
    <property type="project" value="UniProtKB-KW"/>
</dbReference>
<dbReference type="InterPro" id="IPR013788">
    <property type="entry name" value="Hemocyanin/hexamerin"/>
</dbReference>
<organism evidence="5 6">
    <name type="scientific">Eumeta variegata</name>
    <name type="common">Bagworm moth</name>
    <name type="synonym">Eumeta japonica</name>
    <dbReference type="NCBI Taxonomy" id="151549"/>
    <lineage>
        <taxon>Eukaryota</taxon>
        <taxon>Metazoa</taxon>
        <taxon>Ecdysozoa</taxon>
        <taxon>Arthropoda</taxon>
        <taxon>Hexapoda</taxon>
        <taxon>Insecta</taxon>
        <taxon>Pterygota</taxon>
        <taxon>Neoptera</taxon>
        <taxon>Endopterygota</taxon>
        <taxon>Lepidoptera</taxon>
        <taxon>Glossata</taxon>
        <taxon>Ditrysia</taxon>
        <taxon>Tineoidea</taxon>
        <taxon>Psychidae</taxon>
        <taxon>Oiketicinae</taxon>
        <taxon>Eumeta</taxon>
    </lineage>
</organism>
<dbReference type="EMBL" id="BGZK01000252">
    <property type="protein sequence ID" value="GBP31839.1"/>
    <property type="molecule type" value="Genomic_DNA"/>
</dbReference>
<evidence type="ECO:0000256" key="3">
    <source>
        <dbReference type="SAM" id="MobiDB-lite"/>
    </source>
</evidence>
<accession>A0A4C1V028</accession>
<dbReference type="Pfam" id="PF00372">
    <property type="entry name" value="Hemocyanin_M"/>
    <property type="match status" value="1"/>
</dbReference>
<feature type="compositionally biased region" description="Basic and acidic residues" evidence="3">
    <location>
        <begin position="7"/>
        <end position="35"/>
    </location>
</feature>
<dbReference type="PANTHER" id="PTHR11511">
    <property type="entry name" value="LARVAL STORAGE PROTEIN/PHENOLOXIDASE"/>
    <property type="match status" value="1"/>
</dbReference>
<name>A0A4C1V028_EUMVA</name>
<dbReference type="AlphaFoldDB" id="A0A4C1V028"/>